<dbReference type="PANTHER" id="PTHR38600">
    <property type="entry name" value="TRANSCRIPTIONAL REGULATORY PROTEIN"/>
    <property type="match status" value="1"/>
</dbReference>
<reference evidence="2 3" key="1">
    <citation type="submission" date="2020-04" db="EMBL/GenBank/DDBJ databases">
        <authorList>
            <person name="Yin C."/>
        </authorList>
    </citation>
    <scope>NUCLEOTIDE SEQUENCE [LARGE SCALE GENOMIC DNA]</scope>
    <source>
        <strain evidence="2 3">Ae27</strain>
    </source>
</reference>
<sequence>MAPGYVPRGLIYEKRKICASKCLRVCSQSNTCILEIRRDVFQAIADPTRRQIIEMVARQPLNVNTIAENFEVSRQAVSLHVKILTECGLIVIKKQGRERYCEARLEQLKEVTTWVDHCQQFWATQFKSLDSYLQKVQSGKKSHK</sequence>
<dbReference type="EMBL" id="JABAIA010000003">
    <property type="protein sequence ID" value="NLR68152.1"/>
    <property type="molecule type" value="Genomic_DNA"/>
</dbReference>
<dbReference type="PANTHER" id="PTHR38600:SF1">
    <property type="entry name" value="TRANSCRIPTIONAL REGULATORY PROTEIN"/>
    <property type="match status" value="1"/>
</dbReference>
<dbReference type="CDD" id="cd00090">
    <property type="entry name" value="HTH_ARSR"/>
    <property type="match status" value="1"/>
</dbReference>
<protein>
    <submittedName>
        <fullName evidence="2">Helix-turn-helix transcriptional regulator</fullName>
    </submittedName>
</protein>
<accession>A0A847RYL0</accession>
<dbReference type="PROSITE" id="PS50987">
    <property type="entry name" value="HTH_ARSR_2"/>
    <property type="match status" value="1"/>
</dbReference>
<dbReference type="AlphaFoldDB" id="A0A847RYL0"/>
<dbReference type="NCBIfam" id="NF033788">
    <property type="entry name" value="HTH_metalloreg"/>
    <property type="match status" value="1"/>
</dbReference>
<dbReference type="SUPFAM" id="SSF46785">
    <property type="entry name" value="Winged helix' DNA-binding domain"/>
    <property type="match status" value="1"/>
</dbReference>
<organism evidence="2 3">
    <name type="scientific">Chitinophaga varians</name>
    <dbReference type="NCBI Taxonomy" id="2202339"/>
    <lineage>
        <taxon>Bacteria</taxon>
        <taxon>Pseudomonadati</taxon>
        <taxon>Bacteroidota</taxon>
        <taxon>Chitinophagia</taxon>
        <taxon>Chitinophagales</taxon>
        <taxon>Chitinophagaceae</taxon>
        <taxon>Chitinophaga</taxon>
    </lineage>
</organism>
<name>A0A847RYL0_9BACT</name>
<dbReference type="InterPro" id="IPR036390">
    <property type="entry name" value="WH_DNA-bd_sf"/>
</dbReference>
<dbReference type="InterPro" id="IPR011991">
    <property type="entry name" value="ArsR-like_HTH"/>
</dbReference>
<dbReference type="SMART" id="SM00418">
    <property type="entry name" value="HTH_ARSR"/>
    <property type="match status" value="1"/>
</dbReference>
<dbReference type="Gene3D" id="1.10.10.10">
    <property type="entry name" value="Winged helix-like DNA-binding domain superfamily/Winged helix DNA-binding domain"/>
    <property type="match status" value="1"/>
</dbReference>
<proteinExistence type="predicted"/>
<evidence type="ECO:0000259" key="1">
    <source>
        <dbReference type="PROSITE" id="PS50987"/>
    </source>
</evidence>
<evidence type="ECO:0000313" key="2">
    <source>
        <dbReference type="EMBL" id="NLR68152.1"/>
    </source>
</evidence>
<dbReference type="InterPro" id="IPR001845">
    <property type="entry name" value="HTH_ArsR_DNA-bd_dom"/>
</dbReference>
<dbReference type="InterPro" id="IPR036388">
    <property type="entry name" value="WH-like_DNA-bd_sf"/>
</dbReference>
<dbReference type="GO" id="GO:0003700">
    <property type="term" value="F:DNA-binding transcription factor activity"/>
    <property type="evidence" value="ECO:0007669"/>
    <property type="project" value="InterPro"/>
</dbReference>
<evidence type="ECO:0000313" key="3">
    <source>
        <dbReference type="Proteomes" id="UP000570474"/>
    </source>
</evidence>
<feature type="domain" description="HTH arsR-type" evidence="1">
    <location>
        <begin position="29"/>
        <end position="123"/>
    </location>
</feature>
<dbReference type="PRINTS" id="PR00778">
    <property type="entry name" value="HTHARSR"/>
</dbReference>
<comment type="caution">
    <text evidence="2">The sequence shown here is derived from an EMBL/GenBank/DDBJ whole genome shotgun (WGS) entry which is preliminary data.</text>
</comment>
<keyword evidence="3" id="KW-1185">Reference proteome</keyword>
<dbReference type="Proteomes" id="UP000570474">
    <property type="component" value="Unassembled WGS sequence"/>
</dbReference>
<gene>
    <name evidence="2" type="ORF">HGH92_27855</name>
</gene>
<dbReference type="Pfam" id="PF01022">
    <property type="entry name" value="HTH_5"/>
    <property type="match status" value="1"/>
</dbReference>